<feature type="binding site" evidence="9">
    <location>
        <position position="150"/>
    </location>
    <ligand>
        <name>anthranilate</name>
        <dbReference type="ChEBI" id="CHEBI:16567"/>
        <label>2</label>
    </ligand>
</feature>
<organism evidence="11">
    <name type="scientific">Hellea balneolensis</name>
    <dbReference type="NCBI Taxonomy" id="287478"/>
    <lineage>
        <taxon>Bacteria</taxon>
        <taxon>Pseudomonadati</taxon>
        <taxon>Pseudomonadota</taxon>
        <taxon>Alphaproteobacteria</taxon>
        <taxon>Maricaulales</taxon>
        <taxon>Robiginitomaculaceae</taxon>
        <taxon>Hellea</taxon>
    </lineage>
</organism>
<feature type="binding site" evidence="9">
    <location>
        <position position="64"/>
    </location>
    <ligand>
        <name>5-phospho-alpha-D-ribose 1-diphosphate</name>
        <dbReference type="ChEBI" id="CHEBI:58017"/>
    </ligand>
</feature>
<evidence type="ECO:0000256" key="9">
    <source>
        <dbReference type="HAMAP-Rule" id="MF_00211"/>
    </source>
</evidence>
<comment type="caution">
    <text evidence="9">Lacks conserved residue(s) required for the propagation of feature annotation.</text>
</comment>
<dbReference type="PANTHER" id="PTHR43285:SF2">
    <property type="entry name" value="ANTHRANILATE PHOSPHORIBOSYLTRANSFERASE"/>
    <property type="match status" value="1"/>
</dbReference>
<evidence type="ECO:0000256" key="2">
    <source>
        <dbReference type="ARBA" id="ARBA00022605"/>
    </source>
</evidence>
<dbReference type="InterPro" id="IPR005940">
    <property type="entry name" value="Anthranilate_Pribosyl_Tfrase"/>
</dbReference>
<feature type="binding site" evidence="9">
    <location>
        <position position="95"/>
    </location>
    <ligand>
        <name>anthranilate</name>
        <dbReference type="ChEBI" id="CHEBI:16567"/>
        <label>1</label>
    </ligand>
</feature>
<keyword evidence="6 9" id="KW-0057">Aromatic amino acid biosynthesis</keyword>
<dbReference type="GO" id="GO:0004048">
    <property type="term" value="F:anthranilate phosphoribosyltransferase activity"/>
    <property type="evidence" value="ECO:0007669"/>
    <property type="project" value="UniProtKB-UniRule"/>
</dbReference>
<comment type="pathway">
    <text evidence="1 9">Amino-acid biosynthesis; L-tryptophan biosynthesis; L-tryptophan from chorismate: step 2/5.</text>
</comment>
<gene>
    <name evidence="9 11" type="primary">trpD</name>
    <name evidence="11" type="ORF">ENJ42_07780</name>
</gene>
<dbReference type="EMBL" id="DRMJ01000405">
    <property type="protein sequence ID" value="HHL43500.1"/>
    <property type="molecule type" value="Genomic_DNA"/>
</dbReference>
<dbReference type="GO" id="GO:0005829">
    <property type="term" value="C:cytosol"/>
    <property type="evidence" value="ECO:0007669"/>
    <property type="project" value="TreeGrafter"/>
</dbReference>
<comment type="similarity">
    <text evidence="8">In the C-terminal section; belongs to the anthranilate phosphoribosyltransferase family.</text>
</comment>
<feature type="binding site" evidence="9">
    <location>
        <position position="209"/>
    </location>
    <ligand>
        <name>Mg(2+)</name>
        <dbReference type="ChEBI" id="CHEBI:18420"/>
        <label>2</label>
    </ligand>
</feature>
<feature type="binding site" evidence="9">
    <location>
        <position position="104"/>
    </location>
    <ligand>
        <name>5-phospho-alpha-D-ribose 1-diphosphate</name>
        <dbReference type="ChEBI" id="CHEBI:58017"/>
    </ligand>
</feature>
<sequence>MERDFQSIFETMISGQMSDKNIAAALISLEERGITADDLRVGAQVLRARMNGISAPENTMDIVGTGGDGLSTYNISTACCFVVAGAGVPVAKHGNRAVSSKSGASDVLRELGIRLDIDKKQTELCIRESGVCFLFAPNHHTAMKHVAGARALIKTRTIFNCLGPLVNPASVDYILTGVYSNSLRKIYVEALKELGTKRALVVHGDDGMDEITTTTTTHISELRNGNITEYTLDPTQFSLAKVSPQNLVGGNPLNNAKALLAVLDGQPGAYRDIVVLNSGAALYVSGHSGTISDGIHAARKSIDSGQASKALSRLIRVSND</sequence>
<reference evidence="11" key="1">
    <citation type="journal article" date="2020" name="mSystems">
        <title>Genome- and Community-Level Interaction Insights into Carbon Utilization and Element Cycling Functions of Hydrothermarchaeota in Hydrothermal Sediment.</title>
        <authorList>
            <person name="Zhou Z."/>
            <person name="Liu Y."/>
            <person name="Xu W."/>
            <person name="Pan J."/>
            <person name="Luo Z.H."/>
            <person name="Li M."/>
        </authorList>
    </citation>
    <scope>NUCLEOTIDE SEQUENCE [LARGE SCALE GENOMIC DNA]</scope>
    <source>
        <strain evidence="11">HyVt-485</strain>
    </source>
</reference>
<feature type="binding site" evidence="9">
    <location>
        <position position="210"/>
    </location>
    <ligand>
        <name>Mg(2+)</name>
        <dbReference type="ChEBI" id="CHEBI:18420"/>
        <label>1</label>
    </ligand>
</feature>
<feature type="binding site" evidence="9">
    <location>
        <position position="64"/>
    </location>
    <ligand>
        <name>anthranilate</name>
        <dbReference type="ChEBI" id="CHEBI:16567"/>
        <label>1</label>
    </ligand>
</feature>
<feature type="binding site" evidence="9">
    <location>
        <begin position="92"/>
        <end position="100"/>
    </location>
    <ligand>
        <name>5-phospho-alpha-D-ribose 1-diphosphate</name>
        <dbReference type="ChEBI" id="CHEBI:58017"/>
    </ligand>
</feature>
<dbReference type="FunFam" id="3.40.1030.10:FF:000002">
    <property type="entry name" value="Anthranilate phosphoribosyltransferase"/>
    <property type="match status" value="1"/>
</dbReference>
<name>A0A7C5R115_9PROT</name>
<evidence type="ECO:0000256" key="8">
    <source>
        <dbReference type="ARBA" id="ARBA00061188"/>
    </source>
</evidence>
<proteinExistence type="inferred from homology"/>
<dbReference type="InterPro" id="IPR000312">
    <property type="entry name" value="Glycosyl_Trfase_fam3"/>
</dbReference>
<comment type="function">
    <text evidence="9">Catalyzes the transfer of the phosphoribosyl group of 5-phosphorylribose-1-pyrophosphate (PRPP) to anthranilate to yield N-(5'-phosphoribosyl)-anthranilate (PRA).</text>
</comment>
<dbReference type="InterPro" id="IPR035902">
    <property type="entry name" value="Nuc_phospho_transferase"/>
</dbReference>
<dbReference type="InterPro" id="IPR036320">
    <property type="entry name" value="Glycosyl_Trfase_fam3_N_dom_sf"/>
</dbReference>
<feature type="binding site" evidence="9">
    <location>
        <position position="76"/>
    </location>
    <ligand>
        <name>Mg(2+)</name>
        <dbReference type="ChEBI" id="CHEBI:18420"/>
        <label>1</label>
    </ligand>
</feature>
<dbReference type="GO" id="GO:0000287">
    <property type="term" value="F:magnesium ion binding"/>
    <property type="evidence" value="ECO:0007669"/>
    <property type="project" value="UniProtKB-UniRule"/>
</dbReference>
<evidence type="ECO:0000256" key="5">
    <source>
        <dbReference type="ARBA" id="ARBA00022822"/>
    </source>
</evidence>
<dbReference type="HAMAP" id="MF_00211">
    <property type="entry name" value="TrpD"/>
    <property type="match status" value="1"/>
</dbReference>
<evidence type="ECO:0000256" key="1">
    <source>
        <dbReference type="ARBA" id="ARBA00004907"/>
    </source>
</evidence>
<dbReference type="EC" id="2.4.2.18" evidence="9"/>
<comment type="similarity">
    <text evidence="9">Belongs to the anthranilate phosphoribosyltransferase family.</text>
</comment>
<accession>A0A7C5R115</accession>
<dbReference type="UniPathway" id="UPA00035">
    <property type="reaction ID" value="UER00041"/>
</dbReference>
<dbReference type="NCBIfam" id="TIGR01245">
    <property type="entry name" value="trpD"/>
    <property type="match status" value="1"/>
</dbReference>
<feature type="binding site" evidence="9">
    <location>
        <begin position="67"/>
        <end position="68"/>
    </location>
    <ligand>
        <name>5-phospho-alpha-D-ribose 1-diphosphate</name>
        <dbReference type="ChEBI" id="CHEBI:58017"/>
    </ligand>
</feature>
<dbReference type="SUPFAM" id="SSF52418">
    <property type="entry name" value="Nucleoside phosphorylase/phosphoribosyltransferase catalytic domain"/>
    <property type="match status" value="1"/>
</dbReference>
<keyword evidence="3 9" id="KW-0328">Glycosyltransferase</keyword>
<evidence type="ECO:0000259" key="10">
    <source>
        <dbReference type="Pfam" id="PF00591"/>
    </source>
</evidence>
<evidence type="ECO:0000256" key="7">
    <source>
        <dbReference type="ARBA" id="ARBA00052328"/>
    </source>
</evidence>
<feature type="domain" description="Glycosyl transferase family 3" evidence="10">
    <location>
        <begin position="58"/>
        <end position="307"/>
    </location>
</feature>
<dbReference type="PANTHER" id="PTHR43285">
    <property type="entry name" value="ANTHRANILATE PHOSPHORIBOSYLTRANSFERASE"/>
    <property type="match status" value="1"/>
</dbReference>
<dbReference type="SUPFAM" id="SSF47648">
    <property type="entry name" value="Nucleoside phosphorylase/phosphoribosyltransferase N-terminal domain"/>
    <property type="match status" value="1"/>
</dbReference>
<keyword evidence="5 9" id="KW-0822">Tryptophan biosynthesis</keyword>
<keyword evidence="9" id="KW-0479">Metal-binding</keyword>
<keyword evidence="4 9" id="KW-0808">Transferase</keyword>
<evidence type="ECO:0000256" key="3">
    <source>
        <dbReference type="ARBA" id="ARBA00022676"/>
    </source>
</evidence>
<evidence type="ECO:0000256" key="4">
    <source>
        <dbReference type="ARBA" id="ARBA00022679"/>
    </source>
</evidence>
<dbReference type="Proteomes" id="UP000885830">
    <property type="component" value="Unassembled WGS sequence"/>
</dbReference>
<comment type="catalytic activity">
    <reaction evidence="7 9">
        <text>N-(5-phospho-beta-D-ribosyl)anthranilate + diphosphate = 5-phospho-alpha-D-ribose 1-diphosphate + anthranilate</text>
        <dbReference type="Rhea" id="RHEA:11768"/>
        <dbReference type="ChEBI" id="CHEBI:16567"/>
        <dbReference type="ChEBI" id="CHEBI:18277"/>
        <dbReference type="ChEBI" id="CHEBI:33019"/>
        <dbReference type="ChEBI" id="CHEBI:58017"/>
        <dbReference type="EC" id="2.4.2.18"/>
    </reaction>
</comment>
<feature type="binding site" evidence="9">
    <location>
        <begin position="74"/>
        <end position="77"/>
    </location>
    <ligand>
        <name>5-phospho-alpha-D-ribose 1-diphosphate</name>
        <dbReference type="ChEBI" id="CHEBI:58017"/>
    </ligand>
</feature>
<dbReference type="GO" id="GO:0000162">
    <property type="term" value="P:L-tryptophan biosynthetic process"/>
    <property type="evidence" value="ECO:0007669"/>
    <property type="project" value="UniProtKB-UniRule"/>
</dbReference>
<dbReference type="Pfam" id="PF00591">
    <property type="entry name" value="Glycos_transf_3"/>
    <property type="match status" value="1"/>
</dbReference>
<comment type="cofactor">
    <cofactor evidence="9">
        <name>Mg(2+)</name>
        <dbReference type="ChEBI" id="CHEBI:18420"/>
    </cofactor>
    <text evidence="9">Binds 2 magnesium ions per monomer.</text>
</comment>
<keyword evidence="9" id="KW-0460">Magnesium</keyword>
<feature type="binding site" evidence="9">
    <location>
        <position position="210"/>
    </location>
    <ligand>
        <name>Mg(2+)</name>
        <dbReference type="ChEBI" id="CHEBI:18420"/>
        <label>2</label>
    </ligand>
</feature>
<dbReference type="Gene3D" id="1.20.970.10">
    <property type="entry name" value="Transferase, Pyrimidine Nucleoside Phosphorylase, Chain C"/>
    <property type="match status" value="1"/>
</dbReference>
<feature type="binding site" evidence="9">
    <location>
        <position position="72"/>
    </location>
    <ligand>
        <name>5-phospho-alpha-D-ribose 1-diphosphate</name>
        <dbReference type="ChEBI" id="CHEBI:58017"/>
    </ligand>
</feature>
<comment type="subunit">
    <text evidence="9">Homodimer.</text>
</comment>
<evidence type="ECO:0000313" key="11">
    <source>
        <dbReference type="EMBL" id="HHL43500.1"/>
    </source>
</evidence>
<dbReference type="Gene3D" id="3.40.1030.10">
    <property type="entry name" value="Nucleoside phosphorylase/phosphoribosyltransferase catalytic domain"/>
    <property type="match status" value="1"/>
</dbReference>
<protein>
    <recommendedName>
        <fullName evidence="9">Anthranilate phosphoribosyltransferase</fullName>
        <ecNumber evidence="9">2.4.2.18</ecNumber>
    </recommendedName>
</protein>
<evidence type="ECO:0000256" key="6">
    <source>
        <dbReference type="ARBA" id="ARBA00023141"/>
    </source>
</evidence>
<comment type="caution">
    <text evidence="11">The sequence shown here is derived from an EMBL/GenBank/DDBJ whole genome shotgun (WGS) entry which is preliminary data.</text>
</comment>
<keyword evidence="2 9" id="KW-0028">Amino-acid biosynthesis</keyword>
<dbReference type="AlphaFoldDB" id="A0A7C5R115"/>